<proteinExistence type="predicted"/>
<dbReference type="InParanoid" id="A0A6I9QDQ0"/>
<sequence length="701" mass="78781">MLLFINRYFRRPSEGTGRRRNKGQLKEEGEKKMEMLSLCAGEASHPCAHGCLAAPLRSLMEPSKPKQRPTTTTRISRSNFAKSTTSFLFPNTHFTNHESLPSLHDAFSSFSAAYPQYTETQQADHIRDREYHHLMNHVCLDYTGFNLFSRAQMRSSVASSSSGSPPSALLQPPFFHISYKSASLKSHVLYGNQETVLESAIRRRIMDVLNVSDEEYSMVCTANRTTAFRLLAESYPFHSNKRLLTVYDYESEAVSAMAESAQKKGAKLISASFTWPSLRIHSARLRKKVSKRKKKRRGLFVFPLQSRMTGARYPYLWMAMAQENGWHVVLDACALGPKDMDTLGLSLIKPDFIICSFFKVFGENPSGFAGLFIKKSSSAVLETSAIAKSIGVVSIVPARGLSQLPDDYSGTDLEAQSSKFQLEEDDAETTSSFSGPIPTRICNGSSHADNGLAENPSSVKQTQIKRFEQGETSQIRGQMVSKEEEENAEQSAEIVQLEDGNSVQVERTTTNREADKSMEIECRGLDHADSLGLILISSRLRYITNWLVIALIKLRHPHSENGPALVRIYGPRIKFDRGPAIAFNVFDWKGEKVEPALVQKLADRSNISLSCGFIHNIWFSDKYEAEKDAVLERKVSEITVASKRKESIDLGINVVNASLGYLTNFEDAYKLWAFIAKFLDADFVEKERWRYMALNQKVIEV</sequence>
<dbReference type="InterPro" id="IPR015424">
    <property type="entry name" value="PyrdxlP-dep_Trfase"/>
</dbReference>
<dbReference type="OrthoDB" id="10264306at2759"/>
<dbReference type="AlphaFoldDB" id="A0A6I9QDQ0"/>
<dbReference type="Gene3D" id="3.90.1150.10">
    <property type="entry name" value="Aspartate Aminotransferase, domain 1"/>
    <property type="match status" value="1"/>
</dbReference>
<dbReference type="InterPro" id="IPR015422">
    <property type="entry name" value="PyrdxlP-dep_Trfase_small"/>
</dbReference>
<organism evidence="2 3">
    <name type="scientific">Elaeis guineensis var. tenera</name>
    <name type="common">Oil palm</name>
    <dbReference type="NCBI Taxonomy" id="51953"/>
    <lineage>
        <taxon>Eukaryota</taxon>
        <taxon>Viridiplantae</taxon>
        <taxon>Streptophyta</taxon>
        <taxon>Embryophyta</taxon>
        <taxon>Tracheophyta</taxon>
        <taxon>Spermatophyta</taxon>
        <taxon>Magnoliopsida</taxon>
        <taxon>Liliopsida</taxon>
        <taxon>Arecaceae</taxon>
        <taxon>Arecoideae</taxon>
        <taxon>Cocoseae</taxon>
        <taxon>Elaeidinae</taxon>
        <taxon>Elaeis</taxon>
    </lineage>
</organism>
<dbReference type="GeneID" id="105034272"/>
<evidence type="ECO:0000313" key="2">
    <source>
        <dbReference type="Proteomes" id="UP000504607"/>
    </source>
</evidence>
<dbReference type="InterPro" id="IPR015421">
    <property type="entry name" value="PyrdxlP-dep_Trfase_major"/>
</dbReference>
<dbReference type="RefSeq" id="XP_010907653.1">
    <property type="nucleotide sequence ID" value="XM_010909351.3"/>
</dbReference>
<dbReference type="PANTHER" id="PTHR14237">
    <property type="entry name" value="MOLYBDOPTERIN COFACTOR SULFURASE MOSC"/>
    <property type="match status" value="1"/>
</dbReference>
<evidence type="ECO:0000256" key="1">
    <source>
        <dbReference type="SAM" id="MobiDB-lite"/>
    </source>
</evidence>
<dbReference type="FunCoup" id="A0A6I9QDQ0">
    <property type="interactions" value="2130"/>
</dbReference>
<dbReference type="Gene3D" id="3.40.640.10">
    <property type="entry name" value="Type I PLP-dependent aspartate aminotransferase-like (Major domain)"/>
    <property type="match status" value="1"/>
</dbReference>
<keyword evidence="2" id="KW-1185">Reference proteome</keyword>
<evidence type="ECO:0000313" key="3">
    <source>
        <dbReference type="RefSeq" id="XP_010907653.1"/>
    </source>
</evidence>
<reference evidence="3" key="1">
    <citation type="submission" date="2025-08" db="UniProtKB">
        <authorList>
            <consortium name="RefSeq"/>
        </authorList>
    </citation>
    <scope>IDENTIFICATION</scope>
</reference>
<dbReference type="PANTHER" id="PTHR14237:SF88">
    <property type="entry name" value="PYRIDOXAL PHOSPHATE (PLP)-DEPENDENT TRANSFERASES SUPERFAMILY PROTEIN"/>
    <property type="match status" value="1"/>
</dbReference>
<dbReference type="SUPFAM" id="SSF53383">
    <property type="entry name" value="PLP-dependent transferases"/>
    <property type="match status" value="1"/>
</dbReference>
<accession>A0A6I9QDQ0</accession>
<protein>
    <submittedName>
        <fullName evidence="3">Uncharacterized protein LOC105034272</fullName>
    </submittedName>
</protein>
<gene>
    <name evidence="3" type="primary">LOC105034272</name>
</gene>
<dbReference type="Proteomes" id="UP000504607">
    <property type="component" value="Unplaced"/>
</dbReference>
<name>A0A6I9QDQ0_ELAGV</name>
<dbReference type="KEGG" id="egu:105034272"/>
<feature type="region of interest" description="Disordered" evidence="1">
    <location>
        <begin position="470"/>
        <end position="501"/>
    </location>
</feature>